<dbReference type="SMART" id="SM01207">
    <property type="entry name" value="G3P_acyltransf"/>
    <property type="match status" value="1"/>
</dbReference>
<evidence type="ECO:0000256" key="4">
    <source>
        <dbReference type="ARBA" id="ARBA00022692"/>
    </source>
</evidence>
<accession>A0A382MLP9</accession>
<feature type="transmembrane region" description="Helical" evidence="10">
    <location>
        <begin position="150"/>
        <end position="170"/>
    </location>
</feature>
<organism evidence="11">
    <name type="scientific">marine metagenome</name>
    <dbReference type="NCBI Taxonomy" id="408172"/>
    <lineage>
        <taxon>unclassified sequences</taxon>
        <taxon>metagenomes</taxon>
        <taxon>ecological metagenomes</taxon>
    </lineage>
</organism>
<keyword evidence="5 10" id="KW-1133">Transmembrane helix</keyword>
<keyword evidence="1" id="KW-1003">Cell membrane</keyword>
<keyword evidence="9" id="KW-1208">Phospholipid metabolism</keyword>
<dbReference type="GO" id="GO:0005886">
    <property type="term" value="C:plasma membrane"/>
    <property type="evidence" value="ECO:0007669"/>
    <property type="project" value="InterPro"/>
</dbReference>
<gene>
    <name evidence="11" type="ORF">METZ01_LOCUS302520</name>
</gene>
<evidence type="ECO:0000256" key="2">
    <source>
        <dbReference type="ARBA" id="ARBA00022516"/>
    </source>
</evidence>
<evidence type="ECO:0000256" key="9">
    <source>
        <dbReference type="ARBA" id="ARBA00023264"/>
    </source>
</evidence>
<keyword evidence="4 10" id="KW-0812">Transmembrane</keyword>
<keyword evidence="7 10" id="KW-0472">Membrane</keyword>
<dbReference type="GO" id="GO:0008654">
    <property type="term" value="P:phospholipid biosynthetic process"/>
    <property type="evidence" value="ECO:0007669"/>
    <property type="project" value="UniProtKB-KW"/>
</dbReference>
<keyword evidence="6" id="KW-0443">Lipid metabolism</keyword>
<protein>
    <submittedName>
        <fullName evidence="11">Uncharacterized protein</fullName>
    </submittedName>
</protein>
<reference evidence="11" key="1">
    <citation type="submission" date="2018-05" db="EMBL/GenBank/DDBJ databases">
        <authorList>
            <person name="Lanie J.A."/>
            <person name="Ng W.-L."/>
            <person name="Kazmierczak K.M."/>
            <person name="Andrzejewski T.M."/>
            <person name="Davidsen T.M."/>
            <person name="Wayne K.J."/>
            <person name="Tettelin H."/>
            <person name="Glass J.I."/>
            <person name="Rusch D."/>
            <person name="Podicherti R."/>
            <person name="Tsui H.-C.T."/>
            <person name="Winkler M.E."/>
        </authorList>
    </citation>
    <scope>NUCLEOTIDE SEQUENCE</scope>
</reference>
<dbReference type="InterPro" id="IPR003811">
    <property type="entry name" value="G3P_acylTferase_PlsY"/>
</dbReference>
<keyword evidence="8" id="KW-0594">Phospholipid biosynthesis</keyword>
<dbReference type="GO" id="GO:0043772">
    <property type="term" value="F:acyl-phosphate glycerol-3-phosphate acyltransferase activity"/>
    <property type="evidence" value="ECO:0007669"/>
    <property type="project" value="InterPro"/>
</dbReference>
<dbReference type="PANTHER" id="PTHR30309:SF0">
    <property type="entry name" value="GLYCEROL-3-PHOSPHATE ACYLTRANSFERASE-RELATED"/>
    <property type="match status" value="1"/>
</dbReference>
<evidence type="ECO:0000313" key="11">
    <source>
        <dbReference type="EMBL" id="SVC49666.1"/>
    </source>
</evidence>
<dbReference type="Pfam" id="PF02660">
    <property type="entry name" value="G3P_acyltransf"/>
    <property type="match status" value="1"/>
</dbReference>
<sequence length="218" mass="22912">MEALAWLAVVLAGYLPGSLPAGFLAGRLKGVDIRTVGSGNIGATNAFRMLGKGIGTVVLLIDVMKGLLPCLFFAELVAGFFPEGQAPKTETLQLLIGVSSILGHNYPCWLGFKGGKGIATTAGVVSGLAPVSFGVCLGVWIVFLGISRYVSVASIAAAVALPISVAALPGGGVDRFGPLFWVFLLLGAMAIWKHRMNIHRLMNGTEDRMWSKREEAVN</sequence>
<dbReference type="PANTHER" id="PTHR30309">
    <property type="entry name" value="INNER MEMBRANE PROTEIN YGIH"/>
    <property type="match status" value="1"/>
</dbReference>
<keyword evidence="3" id="KW-0808">Transferase</keyword>
<dbReference type="NCBIfam" id="TIGR00023">
    <property type="entry name" value="glycerol-3-phosphate 1-O-acyltransferase PlsY"/>
    <property type="match status" value="1"/>
</dbReference>
<dbReference type="EMBL" id="UINC01094433">
    <property type="protein sequence ID" value="SVC49666.1"/>
    <property type="molecule type" value="Genomic_DNA"/>
</dbReference>
<evidence type="ECO:0000256" key="5">
    <source>
        <dbReference type="ARBA" id="ARBA00022989"/>
    </source>
</evidence>
<dbReference type="AlphaFoldDB" id="A0A382MLP9"/>
<feature type="transmembrane region" description="Helical" evidence="10">
    <location>
        <begin position="176"/>
        <end position="192"/>
    </location>
</feature>
<keyword evidence="2" id="KW-0444">Lipid biosynthesis</keyword>
<name>A0A382MLP9_9ZZZZ</name>
<dbReference type="HAMAP" id="MF_01043">
    <property type="entry name" value="PlsY"/>
    <property type="match status" value="1"/>
</dbReference>
<evidence type="ECO:0000256" key="3">
    <source>
        <dbReference type="ARBA" id="ARBA00022679"/>
    </source>
</evidence>
<feature type="transmembrane region" description="Helical" evidence="10">
    <location>
        <begin position="57"/>
        <end position="80"/>
    </location>
</feature>
<evidence type="ECO:0000256" key="6">
    <source>
        <dbReference type="ARBA" id="ARBA00023098"/>
    </source>
</evidence>
<feature type="transmembrane region" description="Helical" evidence="10">
    <location>
        <begin position="118"/>
        <end position="143"/>
    </location>
</feature>
<proteinExistence type="inferred from homology"/>
<evidence type="ECO:0000256" key="1">
    <source>
        <dbReference type="ARBA" id="ARBA00022475"/>
    </source>
</evidence>
<evidence type="ECO:0000256" key="7">
    <source>
        <dbReference type="ARBA" id="ARBA00023136"/>
    </source>
</evidence>
<evidence type="ECO:0000256" key="10">
    <source>
        <dbReference type="SAM" id="Phobius"/>
    </source>
</evidence>
<evidence type="ECO:0000256" key="8">
    <source>
        <dbReference type="ARBA" id="ARBA00023209"/>
    </source>
</evidence>